<evidence type="ECO:0000313" key="1">
    <source>
        <dbReference type="EMBL" id="QQC87425.1"/>
    </source>
</evidence>
<name>A0A7T4TW14_9ACTN</name>
<dbReference type="EMBL" id="CP065959">
    <property type="protein sequence ID" value="QQC87425.1"/>
    <property type="molecule type" value="Genomic_DNA"/>
</dbReference>
<dbReference type="Gene3D" id="3.10.450.50">
    <property type="match status" value="1"/>
</dbReference>
<organism evidence="1 2">
    <name type="scientific">Streptomyces alfalfae</name>
    <dbReference type="NCBI Taxonomy" id="1642299"/>
    <lineage>
        <taxon>Bacteria</taxon>
        <taxon>Bacillati</taxon>
        <taxon>Actinomycetota</taxon>
        <taxon>Actinomycetes</taxon>
        <taxon>Kitasatosporales</taxon>
        <taxon>Streptomycetaceae</taxon>
        <taxon>Streptomyces</taxon>
    </lineage>
</organism>
<dbReference type="AlphaFoldDB" id="A0A7T4TW14"/>
<accession>A0A7T4TW14</accession>
<proteinExistence type="predicted"/>
<gene>
    <name evidence="1" type="ORF">I8755_02610</name>
</gene>
<reference evidence="1 2" key="1">
    <citation type="submission" date="2020-12" db="EMBL/GenBank/DDBJ databases">
        <title>Identification and biosynthesis of polyene macrolides produced by Streptomyces alfalfae Men-myco-93-63.</title>
        <authorList>
            <person name="Liu D."/>
            <person name="Li Y."/>
            <person name="Liu L."/>
            <person name="Han X."/>
            <person name="Shen F."/>
        </authorList>
    </citation>
    <scope>NUCLEOTIDE SEQUENCE [LARGE SCALE GENOMIC DNA]</scope>
    <source>
        <strain evidence="1 2">Men-myco-93-63</strain>
    </source>
</reference>
<sequence>MVRRTREWVFGWDRAEDDGTFVFRDTFGHLYDWHGRDTLYYDDFDSEHRIARSVAEYESIWEPVFNQLRRAEHWIAREPDVARSGGFASAYVVFIARLTRADGAVVGSRTTSALVWRRTRDGWRITRDHTSSVLLTPRELAAAIADAER</sequence>
<dbReference type="RefSeq" id="WP_198501625.1">
    <property type="nucleotide sequence ID" value="NZ_CP065959.1"/>
</dbReference>
<evidence type="ECO:0000313" key="2">
    <source>
        <dbReference type="Proteomes" id="UP000596130"/>
    </source>
</evidence>
<dbReference type="SUPFAM" id="SSF54427">
    <property type="entry name" value="NTF2-like"/>
    <property type="match status" value="1"/>
</dbReference>
<protein>
    <submittedName>
        <fullName evidence="1">Nuclear transport factor 2 family protein</fullName>
    </submittedName>
</protein>
<dbReference type="InterPro" id="IPR032710">
    <property type="entry name" value="NTF2-like_dom_sf"/>
</dbReference>
<dbReference type="Proteomes" id="UP000596130">
    <property type="component" value="Chromosome"/>
</dbReference>